<evidence type="ECO:0000256" key="1">
    <source>
        <dbReference type="SAM" id="Coils"/>
    </source>
</evidence>
<feature type="domain" description="RecF/RecN/SMC N-terminal" evidence="2">
    <location>
        <begin position="4"/>
        <end position="327"/>
    </location>
</feature>
<keyword evidence="1" id="KW-0175">Coiled coil</keyword>
<organism evidence="3 4">
    <name type="scientific">Caenorhabditis nigoni</name>
    <dbReference type="NCBI Taxonomy" id="1611254"/>
    <lineage>
        <taxon>Eukaryota</taxon>
        <taxon>Metazoa</taxon>
        <taxon>Ecdysozoa</taxon>
        <taxon>Nematoda</taxon>
        <taxon>Chromadorea</taxon>
        <taxon>Rhabditida</taxon>
        <taxon>Rhabditina</taxon>
        <taxon>Rhabditomorpha</taxon>
        <taxon>Rhabditoidea</taxon>
        <taxon>Rhabditidae</taxon>
        <taxon>Peloderinae</taxon>
        <taxon>Caenorhabditis</taxon>
    </lineage>
</organism>
<evidence type="ECO:0000313" key="3">
    <source>
        <dbReference type="EMBL" id="PIC21649.1"/>
    </source>
</evidence>
<dbReference type="Pfam" id="PF02463">
    <property type="entry name" value="SMC_N"/>
    <property type="match status" value="1"/>
</dbReference>
<dbReference type="Gene3D" id="3.40.50.300">
    <property type="entry name" value="P-loop containing nucleotide triphosphate hydrolases"/>
    <property type="match status" value="1"/>
</dbReference>
<dbReference type="Proteomes" id="UP000230233">
    <property type="component" value="Chromosome X"/>
</dbReference>
<dbReference type="PANTHER" id="PTHR32182:SF22">
    <property type="entry name" value="ATP-DEPENDENT ENDONUCLEASE, OLD FAMILY-RELATED"/>
    <property type="match status" value="1"/>
</dbReference>
<evidence type="ECO:0000259" key="2">
    <source>
        <dbReference type="Pfam" id="PF02463"/>
    </source>
</evidence>
<dbReference type="AlphaFoldDB" id="A0A2G5T3A5"/>
<gene>
    <name evidence="3" type="primary">Cnig_chr_X.g26409</name>
    <name evidence="3" type="ORF">B9Z55_026409</name>
</gene>
<reference evidence="4" key="1">
    <citation type="submission" date="2017-10" db="EMBL/GenBank/DDBJ databases">
        <title>Rapid genome shrinkage in a self-fertile nematode reveals novel sperm competition proteins.</title>
        <authorList>
            <person name="Yin D."/>
            <person name="Schwarz E.M."/>
            <person name="Thomas C.G."/>
            <person name="Felde R.L."/>
            <person name="Korf I.F."/>
            <person name="Cutter A.D."/>
            <person name="Schartner C.M."/>
            <person name="Ralston E.J."/>
            <person name="Meyer B.J."/>
            <person name="Haag E.S."/>
        </authorList>
    </citation>
    <scope>NUCLEOTIDE SEQUENCE [LARGE SCALE GENOMIC DNA]</scope>
    <source>
        <strain evidence="4">JU1422</strain>
    </source>
</reference>
<protein>
    <recommendedName>
        <fullName evidence="2">RecF/RecN/SMC N-terminal domain-containing protein</fullName>
    </recommendedName>
</protein>
<evidence type="ECO:0000313" key="4">
    <source>
        <dbReference type="Proteomes" id="UP000230233"/>
    </source>
</evidence>
<dbReference type="PANTHER" id="PTHR32182">
    <property type="entry name" value="DNA REPLICATION AND REPAIR PROTEIN RECF"/>
    <property type="match status" value="1"/>
</dbReference>
<name>A0A2G5T3A5_9PELO</name>
<comment type="caution">
    <text evidence="3">The sequence shown here is derived from an EMBL/GenBank/DDBJ whole genome shotgun (WGS) entry which is preliminary data.</text>
</comment>
<dbReference type="SUPFAM" id="SSF52540">
    <property type="entry name" value="P-loop containing nucleoside triphosphate hydrolases"/>
    <property type="match status" value="1"/>
</dbReference>
<dbReference type="InterPro" id="IPR027417">
    <property type="entry name" value="P-loop_NTPase"/>
</dbReference>
<dbReference type="OrthoDB" id="10316063at2759"/>
<feature type="coiled-coil region" evidence="1">
    <location>
        <begin position="142"/>
        <end position="201"/>
    </location>
</feature>
<sequence length="331" mass="37562">MTILNAVRIEKFWKLTRKTFQFSPKFNAVRGGNSTGKTTLFSAIKYALSDKNSTVNDPQGDVTLRFQDNNGKNFTFRRLRSGDNSKYFVNKKKVEFAEYSEELKQIGVKLNADHVVYLDSWINMVEKPEEVLSLLESLNPKVLAAKAECEELGREIKKAKKEAFVRQAMKQPMKTAKPTNIEEMEAKIEKINKKRIRHAKRSIEAIAELATRNYQQICQKSNVSLQMELEENPLDGVIMSQSDGGQIYHEQFSGGQKARAAMALVLAVAERSENSFVMFDNLDNTLFQEHFPLISKGINAVSNEVQVIIGSRFKELSESAESEIHLTEVLD</sequence>
<proteinExistence type="predicted"/>
<accession>A0A2G5T3A5</accession>
<dbReference type="STRING" id="1611254.A0A2G5T3A5"/>
<dbReference type="GO" id="GO:0006302">
    <property type="term" value="P:double-strand break repair"/>
    <property type="evidence" value="ECO:0007669"/>
    <property type="project" value="TreeGrafter"/>
</dbReference>
<keyword evidence="4" id="KW-1185">Reference proteome</keyword>
<dbReference type="EMBL" id="PDUG01000006">
    <property type="protein sequence ID" value="PIC21649.1"/>
    <property type="molecule type" value="Genomic_DNA"/>
</dbReference>
<dbReference type="GO" id="GO:0000731">
    <property type="term" value="P:DNA synthesis involved in DNA repair"/>
    <property type="evidence" value="ECO:0007669"/>
    <property type="project" value="TreeGrafter"/>
</dbReference>
<dbReference type="InterPro" id="IPR003395">
    <property type="entry name" value="RecF/RecN/SMC_N"/>
</dbReference>